<dbReference type="AlphaFoldDB" id="A0A1H3U394"/>
<protein>
    <submittedName>
        <fullName evidence="1">Uncharacterized protein</fullName>
    </submittedName>
</protein>
<organism evidence="1 2">
    <name type="scientific">Jannaschia faecimaris</name>
    <dbReference type="NCBI Taxonomy" id="1244108"/>
    <lineage>
        <taxon>Bacteria</taxon>
        <taxon>Pseudomonadati</taxon>
        <taxon>Pseudomonadota</taxon>
        <taxon>Alphaproteobacteria</taxon>
        <taxon>Rhodobacterales</taxon>
        <taxon>Roseobacteraceae</taxon>
        <taxon>Jannaschia</taxon>
    </lineage>
</organism>
<reference evidence="2" key="1">
    <citation type="submission" date="2016-10" db="EMBL/GenBank/DDBJ databases">
        <authorList>
            <person name="Varghese N."/>
            <person name="Submissions S."/>
        </authorList>
    </citation>
    <scope>NUCLEOTIDE SEQUENCE [LARGE SCALE GENOMIC DNA]</scope>
    <source>
        <strain evidence="2">DSM 100420</strain>
    </source>
</reference>
<name>A0A1H3U394_9RHOB</name>
<evidence type="ECO:0000313" key="1">
    <source>
        <dbReference type="EMBL" id="SDZ56767.1"/>
    </source>
</evidence>
<proteinExistence type="predicted"/>
<dbReference type="EMBL" id="FNPX01000022">
    <property type="protein sequence ID" value="SDZ56767.1"/>
    <property type="molecule type" value="Genomic_DNA"/>
</dbReference>
<sequence>MTDFFMLAAGVFLAVVGFRVLTHHWARLEDSDEHPDTDA</sequence>
<gene>
    <name evidence="1" type="ORF">SAMN05444004_12243</name>
</gene>
<keyword evidence="2" id="KW-1185">Reference proteome</keyword>
<accession>A0A1H3U394</accession>
<evidence type="ECO:0000313" key="2">
    <source>
        <dbReference type="Proteomes" id="UP000198914"/>
    </source>
</evidence>
<dbReference type="Proteomes" id="UP000198914">
    <property type="component" value="Unassembled WGS sequence"/>
</dbReference>
<dbReference type="STRING" id="1244108.SAMN05444004_12243"/>